<evidence type="ECO:0000313" key="3">
    <source>
        <dbReference type="Proteomes" id="UP001500454"/>
    </source>
</evidence>
<feature type="transmembrane region" description="Helical" evidence="1">
    <location>
        <begin position="166"/>
        <end position="187"/>
    </location>
</feature>
<feature type="transmembrane region" description="Helical" evidence="1">
    <location>
        <begin position="358"/>
        <end position="378"/>
    </location>
</feature>
<sequence length="456" mass="49737">MKPGRHYLLLASLAALVLVASQGLLAYATERSQTVQLLGLLAVGTAAYLVLLRGNLPLRAGLLLALVLRLIWLPAMPRLSDDYHRFRWDGLLVATGQNPYQHRPDEFRAGGGALTGPAELSPALFKQLNSPRYYSLYPPVSQAAFGVAAWLFPASETGFVLVLRGLLLLAEAASAGLLLRLLLQWHLPVQRAFWYLLHPMVVAELTGNLHFEALVVTGLLLTCWLLVQHRVVGAAVVLGGAVAAKLTPLLLLPLLLRRLGLRACVLLGAGTLLTLGLLFTPFASVELVQHFGSSLNLYFHSFEFNASIYYLFRALGIWLTGYNQIAHIGTLLLGLAVLGILVFVALERRPTLAGLPGALLLLFTGYYALSTTVHPWYLAPLVALSCFSGWRYPAAWASLAALSYAAYRTPAYTEDLRLVALEYLGVLLVMALDWRRRGETGNIAPPAKPIQDNHLA</sequence>
<dbReference type="RefSeq" id="WP_345226203.1">
    <property type="nucleotide sequence ID" value="NZ_BAABHA010000010.1"/>
</dbReference>
<feature type="transmembrane region" description="Helical" evidence="1">
    <location>
        <begin position="325"/>
        <end position="346"/>
    </location>
</feature>
<keyword evidence="1" id="KW-0472">Membrane</keyword>
<keyword evidence="1" id="KW-1133">Transmembrane helix</keyword>
<feature type="transmembrane region" description="Helical" evidence="1">
    <location>
        <begin position="60"/>
        <end position="79"/>
    </location>
</feature>
<feature type="transmembrane region" description="Helical" evidence="1">
    <location>
        <begin position="390"/>
        <end position="407"/>
    </location>
</feature>
<evidence type="ECO:0000313" key="2">
    <source>
        <dbReference type="EMBL" id="GAA4387766.1"/>
    </source>
</evidence>
<evidence type="ECO:0000256" key="1">
    <source>
        <dbReference type="SAM" id="Phobius"/>
    </source>
</evidence>
<accession>A0ABP8JB55</accession>
<feature type="transmembrane region" description="Helical" evidence="1">
    <location>
        <begin position="36"/>
        <end position="53"/>
    </location>
</feature>
<gene>
    <name evidence="2" type="ORF">GCM10023186_33730</name>
</gene>
<protein>
    <recommendedName>
        <fullName evidence="4">DUF2029 domain-containing protein</fullName>
    </recommendedName>
</protein>
<keyword evidence="1" id="KW-0812">Transmembrane</keyword>
<proteinExistence type="predicted"/>
<evidence type="ECO:0008006" key="4">
    <source>
        <dbReference type="Google" id="ProtNLM"/>
    </source>
</evidence>
<dbReference type="EMBL" id="BAABHA010000010">
    <property type="protein sequence ID" value="GAA4387766.1"/>
    <property type="molecule type" value="Genomic_DNA"/>
</dbReference>
<reference evidence="3" key="1">
    <citation type="journal article" date="2019" name="Int. J. Syst. Evol. Microbiol.">
        <title>The Global Catalogue of Microorganisms (GCM) 10K type strain sequencing project: providing services to taxonomists for standard genome sequencing and annotation.</title>
        <authorList>
            <consortium name="The Broad Institute Genomics Platform"/>
            <consortium name="The Broad Institute Genome Sequencing Center for Infectious Disease"/>
            <person name="Wu L."/>
            <person name="Ma J."/>
        </authorList>
    </citation>
    <scope>NUCLEOTIDE SEQUENCE [LARGE SCALE GENOMIC DNA]</scope>
    <source>
        <strain evidence="3">JCM 17924</strain>
    </source>
</reference>
<keyword evidence="3" id="KW-1185">Reference proteome</keyword>
<comment type="caution">
    <text evidence="2">The sequence shown here is derived from an EMBL/GenBank/DDBJ whole genome shotgun (WGS) entry which is preliminary data.</text>
</comment>
<name>A0ABP8JB55_9BACT</name>
<feature type="transmembrane region" description="Helical" evidence="1">
    <location>
        <begin position="260"/>
        <end position="285"/>
    </location>
</feature>
<feature type="transmembrane region" description="Helical" evidence="1">
    <location>
        <begin position="234"/>
        <end position="254"/>
    </location>
</feature>
<dbReference type="Pfam" id="PF26314">
    <property type="entry name" value="MptA_B_family"/>
    <property type="match status" value="1"/>
</dbReference>
<dbReference type="Proteomes" id="UP001500454">
    <property type="component" value="Unassembled WGS sequence"/>
</dbReference>
<organism evidence="2 3">
    <name type="scientific">Hymenobacter koreensis</name>
    <dbReference type="NCBI Taxonomy" id="1084523"/>
    <lineage>
        <taxon>Bacteria</taxon>
        <taxon>Pseudomonadati</taxon>
        <taxon>Bacteroidota</taxon>
        <taxon>Cytophagia</taxon>
        <taxon>Cytophagales</taxon>
        <taxon>Hymenobacteraceae</taxon>
        <taxon>Hymenobacter</taxon>
    </lineage>
</organism>